<feature type="compositionally biased region" description="Low complexity" evidence="2">
    <location>
        <begin position="371"/>
        <end position="389"/>
    </location>
</feature>
<feature type="compositionally biased region" description="Polar residues" evidence="2">
    <location>
        <begin position="731"/>
        <end position="741"/>
    </location>
</feature>
<feature type="region of interest" description="Disordered" evidence="2">
    <location>
        <begin position="668"/>
        <end position="800"/>
    </location>
</feature>
<protein>
    <submittedName>
        <fullName evidence="3">Uncharacterized protein</fullName>
    </submittedName>
</protein>
<feature type="compositionally biased region" description="Basic and acidic residues" evidence="2">
    <location>
        <begin position="720"/>
        <end position="729"/>
    </location>
</feature>
<sequence length="1109" mass="118543">MDGVAANPNPTRPKRPGRNSRITLTEEQRAAFRESKERMAPIMGTLTRTLSARPSSSMDAATAPTPLSGDSQVMGNISMNDRYKTTVRDEAEEAEMTMESPAGQTPPPIVGPGSTAHTASQPPKNSSQEPFLPPKQNTFEYSFNAPIQSQSNPFAYKPKDKNNKPPANASMKSNATSFQDTQKGTGSSSNAPTSSTFAPSVSMPDMSIPPPPKSEVPPTGTLMPAASNPTTSMPSAPVPAPRIPAAPIPTTLAPASTATSQSAASASPGRKRNASIDITKNMPVSTTTTTSMPSAPPSLSSASNQPVSRGQTTVNPSIAGRVIRPLRGAKKASTKPSNQHHPNIEPPNIQPPSIQPPSVQHLTVQASNVKAPSSQAPSSQTSQNSASPNIQPPTVEDLDAGIQTQSPERSRMTQQAPGASTSDTLQKSAPVDVQESREELPIKNTNRPLENATLSKPATDSLGLKQQKSQEDSAVPHEETSTPSRAPENEFVDLYQESRLTDDTSLTTFHILEGGHQRKEETTGSNLQGPSPERHLQLLGSSVAESQSQSSLNTDIGSALHISTLRDPQFSVVEPRQEEIIQQYPLSSGQQPYEQRLPPKSEAGKTDKEPADLPEERRLPEGASHKACGPFGNVDDSTTTAAAKEALSEGAPVLDMHETTNLLAISTKLSRDVTPTTHSKIEPIGQSVPGGLPKATSKEACTKVTSSLDSTTPTASTPESSEKTLKPGSKDASNGSVHSLESPTKSSSTTPTIDGAAKFKSPDAAHKGAAKTSEAFKKSPSTAQTANKTARADLPSATPKMAVRAEELGGNMHMPGDSSEAGFKYLVKQLGIRNKKVDLQSEIIQDMQKKLDAFALEQTSLRHDLNNAKAEAERQKKEKLDLKTNCEARIKTIKNDCHQKNQIAERKAEARVSEQRQIAEVAASPAPRVWPLPSTVRPLPKLNPYSTPHFGTYTSHVPDIKHNITDAEEKMYLDRHLNRAAKAVPKVGELSREAAASPCFCPTSKGISCTTRLAFTIYYAEEKMYLDRHLNRAAKAVPKVGELSREAAASLSSSSQSSHTSGDAQDTEDNLTDDDRDDTSGNADEDANTHGGKPLGRWSRLVSLFSSWI</sequence>
<feature type="compositionally biased region" description="Polar residues" evidence="2">
    <location>
        <begin position="46"/>
        <end position="59"/>
    </location>
</feature>
<name>A0A1L7XQ28_9HELO</name>
<feature type="compositionally biased region" description="Basic and acidic residues" evidence="2">
    <location>
        <begin position="24"/>
        <end position="39"/>
    </location>
</feature>
<feature type="compositionally biased region" description="Polar residues" evidence="2">
    <location>
        <begin position="584"/>
        <end position="593"/>
    </location>
</feature>
<proteinExistence type="predicted"/>
<keyword evidence="1" id="KW-0175">Coiled coil</keyword>
<feature type="compositionally biased region" description="Low complexity" evidence="2">
    <location>
        <begin position="742"/>
        <end position="752"/>
    </location>
</feature>
<keyword evidence="4" id="KW-1185">Reference proteome</keyword>
<feature type="compositionally biased region" description="Low complexity" evidence="2">
    <location>
        <begin position="285"/>
        <end position="303"/>
    </location>
</feature>
<accession>A0A1L7XQ28</accession>
<feature type="compositionally biased region" description="Acidic residues" evidence="2">
    <location>
        <begin position="1065"/>
        <end position="1077"/>
    </location>
</feature>
<feature type="compositionally biased region" description="Pro residues" evidence="2">
    <location>
        <begin position="236"/>
        <end position="247"/>
    </location>
</feature>
<feature type="compositionally biased region" description="Low complexity" evidence="2">
    <location>
        <begin position="710"/>
        <end position="719"/>
    </location>
</feature>
<evidence type="ECO:0000256" key="1">
    <source>
        <dbReference type="SAM" id="Coils"/>
    </source>
</evidence>
<feature type="compositionally biased region" description="Polar residues" evidence="2">
    <location>
        <begin position="115"/>
        <end position="153"/>
    </location>
</feature>
<feature type="compositionally biased region" description="Polar residues" evidence="2">
    <location>
        <begin position="170"/>
        <end position="199"/>
    </location>
</feature>
<feature type="region of interest" description="Disordered" evidence="2">
    <location>
        <begin position="1047"/>
        <end position="1093"/>
    </location>
</feature>
<dbReference type="EMBL" id="FJOG01000042">
    <property type="protein sequence ID" value="CZR67144.1"/>
    <property type="molecule type" value="Genomic_DNA"/>
</dbReference>
<feature type="compositionally biased region" description="Basic and acidic residues" evidence="2">
    <location>
        <begin position="513"/>
        <end position="522"/>
    </location>
</feature>
<gene>
    <name evidence="3" type="ORF">PAC_17043</name>
</gene>
<evidence type="ECO:0000256" key="2">
    <source>
        <dbReference type="SAM" id="MobiDB-lite"/>
    </source>
</evidence>
<feature type="coiled-coil region" evidence="1">
    <location>
        <begin position="858"/>
        <end position="889"/>
    </location>
</feature>
<feature type="compositionally biased region" description="Low complexity" evidence="2">
    <location>
        <begin position="248"/>
        <end position="268"/>
    </location>
</feature>
<feature type="compositionally biased region" description="Basic and acidic residues" evidence="2">
    <location>
        <begin position="468"/>
        <end position="480"/>
    </location>
</feature>
<reference evidence="3 4" key="1">
    <citation type="submission" date="2016-03" db="EMBL/GenBank/DDBJ databases">
        <authorList>
            <person name="Ploux O."/>
        </authorList>
    </citation>
    <scope>NUCLEOTIDE SEQUENCE [LARGE SCALE GENOMIC DNA]</scope>
    <source>
        <strain evidence="3 4">UAMH 11012</strain>
    </source>
</reference>
<feature type="compositionally biased region" description="Polar residues" evidence="2">
    <location>
        <begin position="68"/>
        <end position="79"/>
    </location>
</feature>
<dbReference type="Proteomes" id="UP000184330">
    <property type="component" value="Unassembled WGS sequence"/>
</dbReference>
<feature type="compositionally biased region" description="Polar residues" evidence="2">
    <location>
        <begin position="779"/>
        <end position="788"/>
    </location>
</feature>
<feature type="region of interest" description="Disordered" evidence="2">
    <location>
        <begin position="513"/>
        <end position="534"/>
    </location>
</feature>
<feature type="compositionally biased region" description="Polar residues" evidence="2">
    <location>
        <begin position="360"/>
        <end position="370"/>
    </location>
</feature>
<evidence type="ECO:0000313" key="3">
    <source>
        <dbReference type="EMBL" id="CZR67144.1"/>
    </source>
</evidence>
<feature type="compositionally biased region" description="Polar residues" evidence="2">
    <location>
        <begin position="304"/>
        <end position="316"/>
    </location>
</feature>
<feature type="compositionally biased region" description="Polar residues" evidence="2">
    <location>
        <begin position="443"/>
        <end position="458"/>
    </location>
</feature>
<feature type="compositionally biased region" description="Polar residues" evidence="2">
    <location>
        <begin position="402"/>
        <end position="427"/>
    </location>
</feature>
<feature type="compositionally biased region" description="Pro residues" evidence="2">
    <location>
        <begin position="344"/>
        <end position="355"/>
    </location>
</feature>
<feature type="region of interest" description="Disordered" evidence="2">
    <location>
        <begin position="583"/>
        <end position="637"/>
    </location>
</feature>
<evidence type="ECO:0000313" key="4">
    <source>
        <dbReference type="Proteomes" id="UP000184330"/>
    </source>
</evidence>
<feature type="compositionally biased region" description="Polar residues" evidence="2">
    <location>
        <begin position="668"/>
        <end position="678"/>
    </location>
</feature>
<feature type="compositionally biased region" description="Basic and acidic residues" evidence="2">
    <location>
        <begin position="597"/>
        <end position="624"/>
    </location>
</feature>
<feature type="region of interest" description="Disordered" evidence="2">
    <location>
        <begin position="1"/>
        <end position="489"/>
    </location>
</feature>
<organism evidence="3 4">
    <name type="scientific">Phialocephala subalpina</name>
    <dbReference type="NCBI Taxonomy" id="576137"/>
    <lineage>
        <taxon>Eukaryota</taxon>
        <taxon>Fungi</taxon>
        <taxon>Dikarya</taxon>
        <taxon>Ascomycota</taxon>
        <taxon>Pezizomycotina</taxon>
        <taxon>Leotiomycetes</taxon>
        <taxon>Helotiales</taxon>
        <taxon>Mollisiaceae</taxon>
        <taxon>Phialocephala</taxon>
        <taxon>Phialocephala fortinii species complex</taxon>
    </lineage>
</organism>
<feature type="compositionally biased region" description="Low complexity" evidence="2">
    <location>
        <begin position="1047"/>
        <end position="1064"/>
    </location>
</feature>
<dbReference type="AlphaFoldDB" id="A0A1L7XQ28"/>